<keyword evidence="1" id="KW-0175">Coiled coil</keyword>
<feature type="region of interest" description="Disordered" evidence="2">
    <location>
        <begin position="365"/>
        <end position="404"/>
    </location>
</feature>
<organism evidence="3 4">
    <name type="scientific">Litomosoides sigmodontis</name>
    <name type="common">Filarial nematode worm</name>
    <dbReference type="NCBI Taxonomy" id="42156"/>
    <lineage>
        <taxon>Eukaryota</taxon>
        <taxon>Metazoa</taxon>
        <taxon>Ecdysozoa</taxon>
        <taxon>Nematoda</taxon>
        <taxon>Chromadorea</taxon>
        <taxon>Rhabditida</taxon>
        <taxon>Spirurina</taxon>
        <taxon>Spiruromorpha</taxon>
        <taxon>Filarioidea</taxon>
        <taxon>Onchocercidae</taxon>
        <taxon>Litomosoides</taxon>
    </lineage>
</organism>
<name>A0A3P6TCQ3_LITSI</name>
<keyword evidence="4" id="KW-1185">Reference proteome</keyword>
<dbReference type="OMA" id="LCINCET"/>
<feature type="coiled-coil region" evidence="1">
    <location>
        <begin position="172"/>
        <end position="199"/>
    </location>
</feature>
<protein>
    <submittedName>
        <fullName evidence="3">Uncharacterized protein</fullName>
    </submittedName>
</protein>
<dbReference type="OrthoDB" id="5872089at2759"/>
<sequence length="477" mass="54638">MLLSNVAAATEISKVQACAVAKHLAGVIRTLKEQIVTEMNIWQETNAENCQLKIDIHHFQQRLKELDVLCINCETSNAEIERRKKRYSEQLTKISKLISEQNFDAANWAIILDEMAFVNRELFDILTATAAVERKALQLEIVEEEKYRTVAEKFVLKRIELRQALYSQMKSYESLRAQISETEIRMSDLQKAVDFYDAECWQLNDTKHHLQFQIFQLQELLRYSEHHKPSFPINENGKKSASSDVSSDFAWKKERSDSTRNCAIPSSSPISFNASYFLAERHNSPFDHKLRAEQATKKQMDESDWSTSMESFKTTPPEMVIDETETKKQIDHSAPMKLIATATTSPTSARNVKLHESFIKSNLNEKRSEAANETAIDEIDTDQESTTDLRSSDEENSISASKLNSSWISDDEKTDLTSESISLPEIPSEKSDKICAIKNNVKVEGLSPQNETIEFWEEISETTFFRGIANQCYVRRC</sequence>
<dbReference type="Proteomes" id="UP000277928">
    <property type="component" value="Unassembled WGS sequence"/>
</dbReference>
<dbReference type="EMBL" id="UYRX01000748">
    <property type="protein sequence ID" value="VDK85926.1"/>
    <property type="molecule type" value="Genomic_DNA"/>
</dbReference>
<accession>A0A3P6TCQ3</accession>
<proteinExistence type="predicted"/>
<reference evidence="3 4" key="1">
    <citation type="submission" date="2018-08" db="EMBL/GenBank/DDBJ databases">
        <authorList>
            <person name="Laetsch R D."/>
            <person name="Stevens L."/>
            <person name="Kumar S."/>
            <person name="Blaxter L. M."/>
        </authorList>
    </citation>
    <scope>NUCLEOTIDE SEQUENCE [LARGE SCALE GENOMIC DNA]</scope>
</reference>
<evidence type="ECO:0000256" key="1">
    <source>
        <dbReference type="SAM" id="Coils"/>
    </source>
</evidence>
<feature type="compositionally biased region" description="Acidic residues" evidence="2">
    <location>
        <begin position="375"/>
        <end position="385"/>
    </location>
</feature>
<gene>
    <name evidence="3" type="ORF">NLS_LOCUS7365</name>
</gene>
<evidence type="ECO:0000313" key="4">
    <source>
        <dbReference type="Proteomes" id="UP000277928"/>
    </source>
</evidence>
<evidence type="ECO:0000313" key="3">
    <source>
        <dbReference type="EMBL" id="VDK85926.1"/>
    </source>
</evidence>
<evidence type="ECO:0000256" key="2">
    <source>
        <dbReference type="SAM" id="MobiDB-lite"/>
    </source>
</evidence>
<dbReference type="AlphaFoldDB" id="A0A3P6TCQ3"/>